<comment type="caution">
    <text evidence="1">The sequence shown here is derived from an EMBL/GenBank/DDBJ whole genome shotgun (WGS) entry which is preliminary data.</text>
</comment>
<keyword evidence="1" id="KW-0645">Protease</keyword>
<sequence>MRKIELLAPAGSVESLYAAVQAGADAVYMGEANFLLEPMLIILMMSN</sequence>
<organism evidence="1 2">
    <name type="scientific">Clostridium botulinum CFSAN001627</name>
    <dbReference type="NCBI Taxonomy" id="1232189"/>
    <lineage>
        <taxon>Bacteria</taxon>
        <taxon>Bacillati</taxon>
        <taxon>Bacillota</taxon>
        <taxon>Clostridia</taxon>
        <taxon>Eubacteriales</taxon>
        <taxon>Clostridiaceae</taxon>
        <taxon>Clostridium</taxon>
    </lineage>
</organism>
<dbReference type="EMBL" id="AMXI01000528">
    <property type="protein sequence ID" value="EKN42045.1"/>
    <property type="molecule type" value="Genomic_DNA"/>
</dbReference>
<keyword evidence="1" id="KW-0378">Hydrolase</keyword>
<gene>
    <name evidence="1" type="ORF">CFSAN001627_09388</name>
</gene>
<evidence type="ECO:0000313" key="1">
    <source>
        <dbReference type="EMBL" id="EKN42045.1"/>
    </source>
</evidence>
<accession>M1ZXW4</accession>
<reference evidence="1 2" key="2">
    <citation type="submission" date="2013-03" db="EMBL/GenBank/DDBJ databases">
        <title>Diversity in Clostridium botulinum.</title>
        <authorList>
            <person name="Timme R.E."/>
            <person name="Allard M."/>
            <person name="Luo Y."/>
            <person name="Strain E."/>
            <person name="Gonzalez-Escalona N."/>
            <person name="Brown E."/>
        </authorList>
    </citation>
    <scope>NUCLEOTIDE SEQUENCE [LARGE SCALE GENOMIC DNA]</scope>
    <source>
        <strain evidence="1 2">CFSAN001627</strain>
    </source>
</reference>
<dbReference type="Proteomes" id="UP000011944">
    <property type="component" value="Unassembled WGS sequence"/>
</dbReference>
<reference evidence="1 2" key="1">
    <citation type="submission" date="2012-10" db="EMBL/GenBank/DDBJ databases">
        <authorList>
            <person name="Strain E.A."/>
            <person name="Brown E."/>
            <person name="Allard M.W."/>
            <person name="Gonzalez-Escalona N."/>
            <person name="Timme R."/>
        </authorList>
    </citation>
    <scope>NUCLEOTIDE SEQUENCE [LARGE SCALE GENOMIC DNA]</scope>
    <source>
        <strain evidence="1 2">CFSAN001627</strain>
    </source>
</reference>
<name>M1ZXW4_CLOBO</name>
<proteinExistence type="predicted"/>
<dbReference type="GO" id="GO:0008233">
    <property type="term" value="F:peptidase activity"/>
    <property type="evidence" value="ECO:0007669"/>
    <property type="project" value="UniProtKB-KW"/>
</dbReference>
<evidence type="ECO:0000313" key="2">
    <source>
        <dbReference type="Proteomes" id="UP000011944"/>
    </source>
</evidence>
<dbReference type="GO" id="GO:0006508">
    <property type="term" value="P:proteolysis"/>
    <property type="evidence" value="ECO:0007669"/>
    <property type="project" value="UniProtKB-KW"/>
</dbReference>
<protein>
    <submittedName>
        <fullName evidence="1">Protease</fullName>
    </submittedName>
</protein>
<dbReference type="PATRIC" id="fig|1232189.3.peg.1509"/>
<dbReference type="AlphaFoldDB" id="M1ZXW4"/>